<evidence type="ECO:0000313" key="2">
    <source>
        <dbReference type="EMBL" id="SFQ54129.1"/>
    </source>
</evidence>
<sequence>MNNHIKTELSLFSELLLSLLLTLCLGIYCLKTFDPFPWLSFIGVLIGIALIVTCWEEKENQWIFLVSGLLVNTIVWSVFFNWSSFF</sequence>
<keyword evidence="1" id="KW-1133">Transmembrane helix</keyword>
<reference evidence="2 3" key="1">
    <citation type="submission" date="2016-10" db="EMBL/GenBank/DDBJ databases">
        <authorList>
            <person name="Varghese N."/>
            <person name="Submissions S."/>
        </authorList>
    </citation>
    <scope>NUCLEOTIDE SEQUENCE [LARGE SCALE GENOMIC DNA]</scope>
    <source>
        <strain evidence="2 3">DSM 13796</strain>
    </source>
</reference>
<comment type="caution">
    <text evidence="2">The sequence shown here is derived from an EMBL/GenBank/DDBJ whole genome shotgun (WGS) entry which is preliminary data.</text>
</comment>
<keyword evidence="1" id="KW-0812">Transmembrane</keyword>
<dbReference type="Proteomes" id="UP000182762">
    <property type="component" value="Unassembled WGS sequence"/>
</dbReference>
<organism evidence="2 3">
    <name type="scientific">Priestia endophytica DSM 13796</name>
    <dbReference type="NCBI Taxonomy" id="1121089"/>
    <lineage>
        <taxon>Bacteria</taxon>
        <taxon>Bacillati</taxon>
        <taxon>Bacillota</taxon>
        <taxon>Bacilli</taxon>
        <taxon>Bacillales</taxon>
        <taxon>Bacillaceae</taxon>
        <taxon>Priestia</taxon>
    </lineage>
</organism>
<keyword evidence="3" id="KW-1185">Reference proteome</keyword>
<accession>A0A1I5ZCB5</accession>
<evidence type="ECO:0000313" key="3">
    <source>
        <dbReference type="Proteomes" id="UP000182762"/>
    </source>
</evidence>
<dbReference type="EMBL" id="FOXX01000004">
    <property type="protein sequence ID" value="SFQ54129.1"/>
    <property type="molecule type" value="Genomic_DNA"/>
</dbReference>
<feature type="transmembrane region" description="Helical" evidence="1">
    <location>
        <begin position="62"/>
        <end position="82"/>
    </location>
</feature>
<keyword evidence="1" id="KW-0472">Membrane</keyword>
<dbReference type="RefSeq" id="WP_061804384.1">
    <property type="nucleotide sequence ID" value="NZ_FOXX01000004.1"/>
</dbReference>
<protein>
    <submittedName>
        <fullName evidence="2">Uncharacterized protein</fullName>
    </submittedName>
</protein>
<evidence type="ECO:0000256" key="1">
    <source>
        <dbReference type="SAM" id="Phobius"/>
    </source>
</evidence>
<dbReference type="GeneID" id="93710585"/>
<gene>
    <name evidence="2" type="ORF">SAMN02745910_01901</name>
</gene>
<proteinExistence type="predicted"/>
<feature type="transmembrane region" description="Helical" evidence="1">
    <location>
        <begin position="36"/>
        <end position="55"/>
    </location>
</feature>
<name>A0A1I5ZCB5_9BACI</name>